<dbReference type="Proteomes" id="UP000320293">
    <property type="component" value="Unassembled WGS sequence"/>
</dbReference>
<gene>
    <name evidence="1" type="ORF">EWV91_07070</name>
</gene>
<organism evidence="1 2">
    <name type="scientific">Microcystis aeruginosa Ma_QC_Ca_00000000_S207</name>
    <dbReference type="NCBI Taxonomy" id="2486251"/>
    <lineage>
        <taxon>Bacteria</taxon>
        <taxon>Bacillati</taxon>
        <taxon>Cyanobacteriota</taxon>
        <taxon>Cyanophyceae</taxon>
        <taxon>Oscillatoriophycideae</taxon>
        <taxon>Chroococcales</taxon>
        <taxon>Microcystaceae</taxon>
        <taxon>Microcystis</taxon>
    </lineage>
</organism>
<dbReference type="AlphaFoldDB" id="A0A552FSW6"/>
<protein>
    <submittedName>
        <fullName evidence="1">Uncharacterized protein</fullName>
    </submittedName>
</protein>
<sequence length="64" mass="6936">MDLKTSVQDSSGTNIFLTGAILFANLDYSGLGEYAIKAAIGGAVWMAFKLTSDYLSEKIKRNTK</sequence>
<comment type="caution">
    <text evidence="1">The sequence shown here is derived from an EMBL/GenBank/DDBJ whole genome shotgun (WGS) entry which is preliminary data.</text>
</comment>
<dbReference type="EMBL" id="SFBF01000129">
    <property type="protein sequence ID" value="TRU49825.1"/>
    <property type="molecule type" value="Genomic_DNA"/>
</dbReference>
<proteinExistence type="predicted"/>
<name>A0A552FSW6_MICAE</name>
<evidence type="ECO:0000313" key="1">
    <source>
        <dbReference type="EMBL" id="TRU49825.1"/>
    </source>
</evidence>
<evidence type="ECO:0000313" key="2">
    <source>
        <dbReference type="Proteomes" id="UP000320293"/>
    </source>
</evidence>
<accession>A0A552FSW6</accession>
<reference evidence="1 2" key="1">
    <citation type="submission" date="2019-01" db="EMBL/GenBank/DDBJ databases">
        <title>Coherence of Microcystis species and biogeography revealed through population genomics.</title>
        <authorList>
            <person name="Perez-Carrascal O.M."/>
            <person name="Terrat Y."/>
            <person name="Giani A."/>
            <person name="Fortin N."/>
            <person name="Tromas N."/>
            <person name="Shapiro B.J."/>
        </authorList>
    </citation>
    <scope>NUCLEOTIDE SEQUENCE [LARGE SCALE GENOMIC DNA]</scope>
    <source>
        <strain evidence="1">Ma_QC_Ca_00000000_S207</strain>
    </source>
</reference>